<name>A0A6J7LAG8_9ZZZZ</name>
<sequence>MPITTSTSTTPAGTGSILEIVLDRPKANTIDAATSRELSEIFSAFNSDSTHRVAIFTAAGERFFSAGWDLNAAAEGEAFDSDYGVGGFGGFPELPNRNKPIIAAVNGMAVGGGFEIAMAADFIVAADHAQFFLPETRVGVLPDAGAVRLPRLMPRQLSNEIIFGGRRLSADEAQSWGIVNRVVPLADLMATARQLAAEICLSAPLSVAAVLELNRTLENVDIQEAMKQMRVNASYRKAVDSQDAIEGPASFAEKRPPQWQGK</sequence>
<dbReference type="SUPFAM" id="SSF52096">
    <property type="entry name" value="ClpP/crotonase"/>
    <property type="match status" value="1"/>
</dbReference>
<dbReference type="Pfam" id="PF00378">
    <property type="entry name" value="ECH_1"/>
    <property type="match status" value="1"/>
</dbReference>
<evidence type="ECO:0000256" key="1">
    <source>
        <dbReference type="ARBA" id="ARBA00005254"/>
    </source>
</evidence>
<dbReference type="InterPro" id="IPR001753">
    <property type="entry name" value="Enoyl-CoA_hydra/iso"/>
</dbReference>
<dbReference type="AlphaFoldDB" id="A0A6J7LAG8"/>
<dbReference type="PANTHER" id="PTHR11941">
    <property type="entry name" value="ENOYL-COA HYDRATASE-RELATED"/>
    <property type="match status" value="1"/>
</dbReference>
<evidence type="ECO:0000313" key="3">
    <source>
        <dbReference type="EMBL" id="CAB4898387.1"/>
    </source>
</evidence>
<dbReference type="Gene3D" id="3.90.226.10">
    <property type="entry name" value="2-enoyl-CoA Hydratase, Chain A, domain 1"/>
    <property type="match status" value="1"/>
</dbReference>
<proteinExistence type="inferred from homology"/>
<comment type="similarity">
    <text evidence="1">Belongs to the enoyl-CoA hydratase/isomerase family.</text>
</comment>
<keyword evidence="2" id="KW-0456">Lyase</keyword>
<accession>A0A6J7LAG8</accession>
<dbReference type="GO" id="GO:0016829">
    <property type="term" value="F:lyase activity"/>
    <property type="evidence" value="ECO:0007669"/>
    <property type="project" value="UniProtKB-KW"/>
</dbReference>
<dbReference type="PROSITE" id="PS00166">
    <property type="entry name" value="ENOYL_COA_HYDRATASE"/>
    <property type="match status" value="1"/>
</dbReference>
<dbReference type="PANTHER" id="PTHR11941:SF54">
    <property type="entry name" value="ENOYL-COA HYDRATASE, MITOCHONDRIAL"/>
    <property type="match status" value="1"/>
</dbReference>
<dbReference type="Gene3D" id="1.10.12.10">
    <property type="entry name" value="Lyase 2-enoyl-coa Hydratase, Chain A, domain 2"/>
    <property type="match status" value="1"/>
</dbReference>
<reference evidence="4" key="1">
    <citation type="submission" date="2020-05" db="EMBL/GenBank/DDBJ databases">
        <authorList>
            <person name="Chiriac C."/>
            <person name="Salcher M."/>
            <person name="Ghai R."/>
            <person name="Kavagutti S V."/>
        </authorList>
    </citation>
    <scope>NUCLEOTIDE SEQUENCE</scope>
</reference>
<dbReference type="CDD" id="cd06558">
    <property type="entry name" value="crotonase-like"/>
    <property type="match status" value="1"/>
</dbReference>
<evidence type="ECO:0000256" key="2">
    <source>
        <dbReference type="ARBA" id="ARBA00023239"/>
    </source>
</evidence>
<organism evidence="4">
    <name type="scientific">freshwater metagenome</name>
    <dbReference type="NCBI Taxonomy" id="449393"/>
    <lineage>
        <taxon>unclassified sequences</taxon>
        <taxon>metagenomes</taxon>
        <taxon>ecological metagenomes</taxon>
    </lineage>
</organism>
<dbReference type="FunFam" id="3.90.226.10:FF:000009">
    <property type="entry name" value="Carnitinyl-CoA dehydratase"/>
    <property type="match status" value="1"/>
</dbReference>
<dbReference type="GO" id="GO:0006635">
    <property type="term" value="P:fatty acid beta-oxidation"/>
    <property type="evidence" value="ECO:0007669"/>
    <property type="project" value="TreeGrafter"/>
</dbReference>
<dbReference type="InterPro" id="IPR014748">
    <property type="entry name" value="Enoyl-CoA_hydra_C"/>
</dbReference>
<dbReference type="EMBL" id="CAFBMJ010000026">
    <property type="protein sequence ID" value="CAB4898387.1"/>
    <property type="molecule type" value="Genomic_DNA"/>
</dbReference>
<dbReference type="InterPro" id="IPR018376">
    <property type="entry name" value="Enoyl-CoA_hyd/isom_CS"/>
</dbReference>
<protein>
    <submittedName>
        <fullName evidence="4">Unannotated protein</fullName>
    </submittedName>
</protein>
<dbReference type="EMBL" id="CAFBNR010000035">
    <property type="protein sequence ID" value="CAB4963952.1"/>
    <property type="molecule type" value="Genomic_DNA"/>
</dbReference>
<dbReference type="InterPro" id="IPR029045">
    <property type="entry name" value="ClpP/crotonase-like_dom_sf"/>
</dbReference>
<gene>
    <name evidence="3" type="ORF">UFOPK3573_00511</name>
    <name evidence="4" type="ORF">UFOPK3879_00847</name>
</gene>
<evidence type="ECO:0000313" key="4">
    <source>
        <dbReference type="EMBL" id="CAB4963952.1"/>
    </source>
</evidence>